<evidence type="ECO:0000256" key="2">
    <source>
        <dbReference type="ARBA" id="ARBA00009765"/>
    </source>
</evidence>
<evidence type="ECO:0000313" key="14">
    <source>
        <dbReference type="Proteomes" id="UP000483018"/>
    </source>
</evidence>
<protein>
    <recommendedName>
        <fullName evidence="15">Dihydroorotate dehydrogenase</fullName>
    </recommendedName>
</protein>
<dbReference type="PANTHER" id="PTHR46494:SF1">
    <property type="entry name" value="CORA FAMILY METAL ION TRANSPORTER (EUROFUNG)"/>
    <property type="match status" value="1"/>
</dbReference>
<gene>
    <name evidence="13" type="ORF">GND95_11025</name>
</gene>
<dbReference type="InterPro" id="IPR045863">
    <property type="entry name" value="CorA_TM1_TM2"/>
</dbReference>
<dbReference type="AlphaFoldDB" id="A0A7C8HEU0"/>
<evidence type="ECO:0000256" key="4">
    <source>
        <dbReference type="ARBA" id="ARBA00022475"/>
    </source>
</evidence>
<evidence type="ECO:0000256" key="9">
    <source>
        <dbReference type="ARBA" id="ARBA00023136"/>
    </source>
</evidence>
<dbReference type="RefSeq" id="WP_158741216.1">
    <property type="nucleotide sequence ID" value="NZ_WSLF01000011.1"/>
</dbReference>
<dbReference type="SUPFAM" id="SSF144083">
    <property type="entry name" value="Magnesium transport protein CorA, transmembrane region"/>
    <property type="match status" value="1"/>
</dbReference>
<dbReference type="EMBL" id="WSLF01000011">
    <property type="protein sequence ID" value="KAE9632038.1"/>
    <property type="molecule type" value="Genomic_DNA"/>
</dbReference>
<feature type="transmembrane region" description="Helical" evidence="12">
    <location>
        <begin position="289"/>
        <end position="309"/>
    </location>
</feature>
<sequence>MNIYHLTQNKILKDVSDSLSWYNEDNSYFILCLTKEIQMLQPIFHFDSNTIEECLTFDENIRFDSFENYDFISLNYFYFLDDKTFFEEINLYIGSNYIILVGQPKSTIIDEIEKYITQKINMMENPANELNRIYFWIFDRILSHFFSSLEHLEDKLQRLELDIIKNVDKKQFVEINKIRMQINQLKKYLRPLLYIGDQFLVNENGFINPNHLKYFKNIDIRMNKLYDYLSSLKEMGDQLLYLYESVLTSQTNDIVTRLTILALFFAPLTLITGIYGMNFEYMPELSWKYGYPLSLGIMFLLTLILYVIFKRKKWL</sequence>
<evidence type="ECO:0000256" key="12">
    <source>
        <dbReference type="SAM" id="Phobius"/>
    </source>
</evidence>
<evidence type="ECO:0008006" key="15">
    <source>
        <dbReference type="Google" id="ProtNLM"/>
    </source>
</evidence>
<evidence type="ECO:0000256" key="3">
    <source>
        <dbReference type="ARBA" id="ARBA00022448"/>
    </source>
</evidence>
<accession>A0A7C8HEU0</accession>
<evidence type="ECO:0000313" key="13">
    <source>
        <dbReference type="EMBL" id="KAE9632038.1"/>
    </source>
</evidence>
<evidence type="ECO:0000256" key="11">
    <source>
        <dbReference type="ARBA" id="ARBA00045497"/>
    </source>
</evidence>
<comment type="function">
    <text evidence="11">Mediates influx of magnesium ions. Alternates between open and closed states. Activated by low cytoplasmic Mg(2+) levels. Inactive when cytoplasmic Mg(2+) levels are high.</text>
</comment>
<evidence type="ECO:0000256" key="1">
    <source>
        <dbReference type="ARBA" id="ARBA00004651"/>
    </source>
</evidence>
<evidence type="ECO:0000256" key="5">
    <source>
        <dbReference type="ARBA" id="ARBA00022692"/>
    </source>
</evidence>
<proteinExistence type="inferred from homology"/>
<comment type="similarity">
    <text evidence="2">Belongs to the CorA metal ion transporter (MIT) (TC 1.A.35) family.</text>
</comment>
<keyword evidence="4" id="KW-1003">Cell membrane</keyword>
<reference evidence="13 14" key="1">
    <citation type="submission" date="2019-12" db="EMBL/GenBank/DDBJ databases">
        <title>Defluviitalea raffinosedens, isolated from a biogas fermenter, genome sequencing and characterization.</title>
        <authorList>
            <person name="Rettenmaier R."/>
            <person name="Schneider M."/>
            <person name="Neuhaus K."/>
            <person name="Liebl W."/>
            <person name="Zverlov V."/>
        </authorList>
    </citation>
    <scope>NUCLEOTIDE SEQUENCE [LARGE SCALE GENOMIC DNA]</scope>
    <source>
        <strain evidence="13 14">249c-K6</strain>
    </source>
</reference>
<dbReference type="Gene3D" id="3.30.460.20">
    <property type="entry name" value="CorA soluble domain-like"/>
    <property type="match status" value="1"/>
</dbReference>
<dbReference type="CDD" id="cd12822">
    <property type="entry name" value="TmCorA-like"/>
    <property type="match status" value="1"/>
</dbReference>
<comment type="caution">
    <text evidence="13">The sequence shown here is derived from an EMBL/GenBank/DDBJ whole genome shotgun (WGS) entry which is preliminary data.</text>
</comment>
<comment type="catalytic activity">
    <reaction evidence="10">
        <text>Mg(2+)(in) = Mg(2+)(out)</text>
        <dbReference type="Rhea" id="RHEA:29827"/>
        <dbReference type="ChEBI" id="CHEBI:18420"/>
    </reaction>
</comment>
<dbReference type="Gene3D" id="1.20.58.340">
    <property type="entry name" value="Magnesium transport protein CorA, transmembrane region"/>
    <property type="match status" value="2"/>
</dbReference>
<dbReference type="Proteomes" id="UP000483018">
    <property type="component" value="Unassembled WGS sequence"/>
</dbReference>
<dbReference type="SUPFAM" id="SSF143865">
    <property type="entry name" value="CorA soluble domain-like"/>
    <property type="match status" value="1"/>
</dbReference>
<keyword evidence="8" id="KW-0406">Ion transport</keyword>
<dbReference type="InterPro" id="IPR045861">
    <property type="entry name" value="CorA_cytoplasmic_dom"/>
</dbReference>
<keyword evidence="7 12" id="KW-1133">Transmembrane helix</keyword>
<dbReference type="GO" id="GO:0015087">
    <property type="term" value="F:cobalt ion transmembrane transporter activity"/>
    <property type="evidence" value="ECO:0007669"/>
    <property type="project" value="TreeGrafter"/>
</dbReference>
<keyword evidence="5 12" id="KW-0812">Transmembrane</keyword>
<comment type="subcellular location">
    <subcellularLocation>
        <location evidence="1">Cell membrane</location>
        <topology evidence="1">Multi-pass membrane protein</topology>
    </subcellularLocation>
</comment>
<organism evidence="13 14">
    <name type="scientific">Defluviitalea raffinosedens</name>
    <dbReference type="NCBI Taxonomy" id="1450156"/>
    <lineage>
        <taxon>Bacteria</taxon>
        <taxon>Bacillati</taxon>
        <taxon>Bacillota</taxon>
        <taxon>Clostridia</taxon>
        <taxon>Lachnospirales</taxon>
        <taxon>Defluviitaleaceae</taxon>
        <taxon>Defluviitalea</taxon>
    </lineage>
</organism>
<dbReference type="Pfam" id="PF01544">
    <property type="entry name" value="CorA"/>
    <property type="match status" value="1"/>
</dbReference>
<dbReference type="InterPro" id="IPR002523">
    <property type="entry name" value="MgTranspt_CorA/ZnTranspt_ZntB"/>
</dbReference>
<keyword evidence="6" id="KW-0460">Magnesium</keyword>
<feature type="transmembrane region" description="Helical" evidence="12">
    <location>
        <begin position="258"/>
        <end position="277"/>
    </location>
</feature>
<name>A0A7C8HEU0_9FIRM</name>
<dbReference type="OrthoDB" id="9803416at2"/>
<evidence type="ECO:0000256" key="8">
    <source>
        <dbReference type="ARBA" id="ARBA00023065"/>
    </source>
</evidence>
<evidence type="ECO:0000256" key="10">
    <source>
        <dbReference type="ARBA" id="ARBA00034269"/>
    </source>
</evidence>
<dbReference type="FunFam" id="1.20.58.340:FF:000004">
    <property type="entry name" value="Magnesium transport protein CorA"/>
    <property type="match status" value="1"/>
</dbReference>
<dbReference type="GO" id="GO:0015095">
    <property type="term" value="F:magnesium ion transmembrane transporter activity"/>
    <property type="evidence" value="ECO:0007669"/>
    <property type="project" value="TreeGrafter"/>
</dbReference>
<keyword evidence="3" id="KW-0813">Transport</keyword>
<dbReference type="GO" id="GO:0005886">
    <property type="term" value="C:plasma membrane"/>
    <property type="evidence" value="ECO:0007669"/>
    <property type="project" value="UniProtKB-SubCell"/>
</dbReference>
<evidence type="ECO:0000256" key="6">
    <source>
        <dbReference type="ARBA" id="ARBA00022842"/>
    </source>
</evidence>
<evidence type="ECO:0000256" key="7">
    <source>
        <dbReference type="ARBA" id="ARBA00022989"/>
    </source>
</evidence>
<dbReference type="GO" id="GO:0000287">
    <property type="term" value="F:magnesium ion binding"/>
    <property type="evidence" value="ECO:0007669"/>
    <property type="project" value="TreeGrafter"/>
</dbReference>
<keyword evidence="9 12" id="KW-0472">Membrane</keyword>
<dbReference type="PANTHER" id="PTHR46494">
    <property type="entry name" value="CORA FAMILY METAL ION TRANSPORTER (EUROFUNG)"/>
    <property type="match status" value="1"/>
</dbReference>
<keyword evidence="14" id="KW-1185">Reference proteome</keyword>
<dbReference type="GO" id="GO:0050897">
    <property type="term" value="F:cobalt ion binding"/>
    <property type="evidence" value="ECO:0007669"/>
    <property type="project" value="TreeGrafter"/>
</dbReference>